<organism evidence="2 3">
    <name type="scientific">Pleomassaria siparia CBS 279.74</name>
    <dbReference type="NCBI Taxonomy" id="1314801"/>
    <lineage>
        <taxon>Eukaryota</taxon>
        <taxon>Fungi</taxon>
        <taxon>Dikarya</taxon>
        <taxon>Ascomycota</taxon>
        <taxon>Pezizomycotina</taxon>
        <taxon>Dothideomycetes</taxon>
        <taxon>Pleosporomycetidae</taxon>
        <taxon>Pleosporales</taxon>
        <taxon>Pleomassariaceae</taxon>
        <taxon>Pleomassaria</taxon>
    </lineage>
</organism>
<dbReference type="Proteomes" id="UP000799428">
    <property type="component" value="Unassembled WGS sequence"/>
</dbReference>
<gene>
    <name evidence="2" type="ORF">K504DRAFT_150505</name>
</gene>
<dbReference type="EMBL" id="MU005765">
    <property type="protein sequence ID" value="KAF2713888.1"/>
    <property type="molecule type" value="Genomic_DNA"/>
</dbReference>
<accession>A0A6G1KM25</accession>
<proteinExistence type="predicted"/>
<feature type="compositionally biased region" description="Polar residues" evidence="1">
    <location>
        <begin position="41"/>
        <end position="55"/>
    </location>
</feature>
<name>A0A6G1KM25_9PLEO</name>
<keyword evidence="3" id="KW-1185">Reference proteome</keyword>
<evidence type="ECO:0000256" key="1">
    <source>
        <dbReference type="SAM" id="MobiDB-lite"/>
    </source>
</evidence>
<sequence>MAQSINMGSRHRLLILYTTAEKRMIPKPLIIRNCKVKTNKVTKSQQSRNKVTTKSSQKERAGNEDCQLKYNHILKPSHLRHDQRDMVFLAAILAYTKCDRARVQDRCQCKVRMACRYNSREHMKAPGDGRTKNCCKSPVVDMFEYRRHTSH</sequence>
<protein>
    <submittedName>
        <fullName evidence="2">Uncharacterized protein</fullName>
    </submittedName>
</protein>
<dbReference type="AlphaFoldDB" id="A0A6G1KM25"/>
<evidence type="ECO:0000313" key="2">
    <source>
        <dbReference type="EMBL" id="KAF2713888.1"/>
    </source>
</evidence>
<reference evidence="2" key="1">
    <citation type="journal article" date="2020" name="Stud. Mycol.">
        <title>101 Dothideomycetes genomes: a test case for predicting lifestyles and emergence of pathogens.</title>
        <authorList>
            <person name="Haridas S."/>
            <person name="Albert R."/>
            <person name="Binder M."/>
            <person name="Bloem J."/>
            <person name="Labutti K."/>
            <person name="Salamov A."/>
            <person name="Andreopoulos B."/>
            <person name="Baker S."/>
            <person name="Barry K."/>
            <person name="Bills G."/>
            <person name="Bluhm B."/>
            <person name="Cannon C."/>
            <person name="Castanera R."/>
            <person name="Culley D."/>
            <person name="Daum C."/>
            <person name="Ezra D."/>
            <person name="Gonzalez J."/>
            <person name="Henrissat B."/>
            <person name="Kuo A."/>
            <person name="Liang C."/>
            <person name="Lipzen A."/>
            <person name="Lutzoni F."/>
            <person name="Magnuson J."/>
            <person name="Mondo S."/>
            <person name="Nolan M."/>
            <person name="Ohm R."/>
            <person name="Pangilinan J."/>
            <person name="Park H.-J."/>
            <person name="Ramirez L."/>
            <person name="Alfaro M."/>
            <person name="Sun H."/>
            <person name="Tritt A."/>
            <person name="Yoshinaga Y."/>
            <person name="Zwiers L.-H."/>
            <person name="Turgeon B."/>
            <person name="Goodwin S."/>
            <person name="Spatafora J."/>
            <person name="Crous P."/>
            <person name="Grigoriev I."/>
        </authorList>
    </citation>
    <scope>NUCLEOTIDE SEQUENCE</scope>
    <source>
        <strain evidence="2">CBS 279.74</strain>
    </source>
</reference>
<evidence type="ECO:0000313" key="3">
    <source>
        <dbReference type="Proteomes" id="UP000799428"/>
    </source>
</evidence>
<feature type="region of interest" description="Disordered" evidence="1">
    <location>
        <begin position="40"/>
        <end position="62"/>
    </location>
</feature>